<evidence type="ECO:0000256" key="7">
    <source>
        <dbReference type="SAM" id="Phobius"/>
    </source>
</evidence>
<feature type="transmembrane region" description="Helical" evidence="7">
    <location>
        <begin position="33"/>
        <end position="50"/>
    </location>
</feature>
<sequence>MPQLALLLTTIVWGATFPATKAALEQISPLSFLFLRFLLGMLVVFMVLLLMRRELTWNAGMVRMSLVASSWLFLGYVLQTVGLHLTTASNSAFITVLYVVFVPLYLRRLGAHTWVSNGIALVGLWFLVKPTASANLGDLLTLGSAAAFAAHIVCLERYTRVTDALSLFAWQLVMMTVAMLGAMWWEHPTPAMFEPSRVLVVGLVVTGVLATGAFGVQMWAQQLLPAQQVALLFAAEPAVAAWMAWYFLGETLDAQGWFGSVMILGGVLLGSWVTGEGTAARGEPVTVGPDGGERGAEVRE</sequence>
<dbReference type="Pfam" id="PF00892">
    <property type="entry name" value="EamA"/>
    <property type="match status" value="2"/>
</dbReference>
<gene>
    <name evidence="9" type="ORF">NSPZN2_10091</name>
</gene>
<comment type="subcellular location">
    <subcellularLocation>
        <location evidence="1">Cell membrane</location>
        <topology evidence="1">Multi-pass membrane protein</topology>
    </subcellularLocation>
</comment>
<feature type="region of interest" description="Disordered" evidence="6">
    <location>
        <begin position="280"/>
        <end position="300"/>
    </location>
</feature>
<organism evidence="9 10">
    <name type="scientific">Nitrospira defluvii</name>
    <dbReference type="NCBI Taxonomy" id="330214"/>
    <lineage>
        <taxon>Bacteria</taxon>
        <taxon>Pseudomonadati</taxon>
        <taxon>Nitrospirota</taxon>
        <taxon>Nitrospiria</taxon>
        <taxon>Nitrospirales</taxon>
        <taxon>Nitrospiraceae</taxon>
        <taxon>Nitrospira</taxon>
    </lineage>
</organism>
<evidence type="ECO:0000256" key="5">
    <source>
        <dbReference type="ARBA" id="ARBA00023136"/>
    </source>
</evidence>
<accession>A0ABM8QC70</accession>
<feature type="transmembrane region" description="Helical" evidence="7">
    <location>
        <begin position="229"/>
        <end position="248"/>
    </location>
</feature>
<feature type="transmembrane region" description="Helical" evidence="7">
    <location>
        <begin position="111"/>
        <end position="128"/>
    </location>
</feature>
<evidence type="ECO:0000256" key="4">
    <source>
        <dbReference type="ARBA" id="ARBA00022989"/>
    </source>
</evidence>
<evidence type="ECO:0000256" key="1">
    <source>
        <dbReference type="ARBA" id="ARBA00004651"/>
    </source>
</evidence>
<feature type="transmembrane region" description="Helical" evidence="7">
    <location>
        <begin position="167"/>
        <end position="185"/>
    </location>
</feature>
<dbReference type="InterPro" id="IPR051258">
    <property type="entry name" value="Diverse_Substrate_Transporter"/>
</dbReference>
<dbReference type="PANTHER" id="PTHR42920:SF5">
    <property type="entry name" value="EAMA DOMAIN-CONTAINING PROTEIN"/>
    <property type="match status" value="1"/>
</dbReference>
<dbReference type="Proteomes" id="UP000675880">
    <property type="component" value="Unassembled WGS sequence"/>
</dbReference>
<keyword evidence="2" id="KW-1003">Cell membrane</keyword>
<protein>
    <submittedName>
        <fullName evidence="9">Permease of the drug/metabolite transporter (DMT) superfamily</fullName>
    </submittedName>
</protein>
<comment type="caution">
    <text evidence="9">The sequence shown here is derived from an EMBL/GenBank/DDBJ whole genome shotgun (WGS) entry which is preliminary data.</text>
</comment>
<reference evidence="9 10" key="1">
    <citation type="submission" date="2021-02" db="EMBL/GenBank/DDBJ databases">
        <authorList>
            <person name="Han P."/>
        </authorList>
    </citation>
    <scope>NUCLEOTIDE SEQUENCE [LARGE SCALE GENOMIC DNA]</scope>
    <source>
        <strain evidence="9">Candidatus Nitrospira sp. ZN2</strain>
    </source>
</reference>
<evidence type="ECO:0000313" key="9">
    <source>
        <dbReference type="EMBL" id="CAE6688404.1"/>
    </source>
</evidence>
<feature type="domain" description="EamA" evidence="8">
    <location>
        <begin position="4"/>
        <end position="128"/>
    </location>
</feature>
<dbReference type="InterPro" id="IPR037185">
    <property type="entry name" value="EmrE-like"/>
</dbReference>
<dbReference type="InterPro" id="IPR000620">
    <property type="entry name" value="EamA_dom"/>
</dbReference>
<feature type="transmembrane region" description="Helical" evidence="7">
    <location>
        <begin position="254"/>
        <end position="273"/>
    </location>
</feature>
<dbReference type="EMBL" id="CAJNBJ010000001">
    <property type="protein sequence ID" value="CAE6688404.1"/>
    <property type="molecule type" value="Genomic_DNA"/>
</dbReference>
<feature type="transmembrane region" description="Helical" evidence="7">
    <location>
        <begin position="134"/>
        <end position="155"/>
    </location>
</feature>
<keyword evidence="4 7" id="KW-1133">Transmembrane helix</keyword>
<feature type="compositionally biased region" description="Basic and acidic residues" evidence="6">
    <location>
        <begin position="291"/>
        <end position="300"/>
    </location>
</feature>
<proteinExistence type="predicted"/>
<keyword evidence="3 7" id="KW-0812">Transmembrane</keyword>
<evidence type="ECO:0000256" key="2">
    <source>
        <dbReference type="ARBA" id="ARBA00022475"/>
    </source>
</evidence>
<evidence type="ECO:0000259" key="8">
    <source>
        <dbReference type="Pfam" id="PF00892"/>
    </source>
</evidence>
<keyword evidence="10" id="KW-1185">Reference proteome</keyword>
<evidence type="ECO:0000256" key="3">
    <source>
        <dbReference type="ARBA" id="ARBA00022692"/>
    </source>
</evidence>
<name>A0ABM8QC70_9BACT</name>
<evidence type="ECO:0000313" key="10">
    <source>
        <dbReference type="Proteomes" id="UP000675880"/>
    </source>
</evidence>
<feature type="transmembrane region" description="Helical" evidence="7">
    <location>
        <begin position="197"/>
        <end position="217"/>
    </location>
</feature>
<dbReference type="SUPFAM" id="SSF103481">
    <property type="entry name" value="Multidrug resistance efflux transporter EmrE"/>
    <property type="match status" value="1"/>
</dbReference>
<evidence type="ECO:0000256" key="6">
    <source>
        <dbReference type="SAM" id="MobiDB-lite"/>
    </source>
</evidence>
<dbReference type="RefSeq" id="WP_213040038.1">
    <property type="nucleotide sequence ID" value="NZ_CAJNBJ010000001.1"/>
</dbReference>
<feature type="domain" description="EamA" evidence="8">
    <location>
        <begin position="136"/>
        <end position="269"/>
    </location>
</feature>
<dbReference type="PANTHER" id="PTHR42920">
    <property type="entry name" value="OS03G0707200 PROTEIN-RELATED"/>
    <property type="match status" value="1"/>
</dbReference>
<keyword evidence="5 7" id="KW-0472">Membrane</keyword>